<feature type="compositionally biased region" description="Low complexity" evidence="8">
    <location>
        <begin position="1544"/>
        <end position="1561"/>
    </location>
</feature>
<dbReference type="Gene3D" id="1.25.40.1030">
    <property type="match status" value="1"/>
</dbReference>
<accession>A0AAF0EIM8</accession>
<feature type="compositionally biased region" description="Low complexity" evidence="8">
    <location>
        <begin position="614"/>
        <end position="632"/>
    </location>
</feature>
<dbReference type="GO" id="GO:0012507">
    <property type="term" value="C:ER to Golgi transport vesicle membrane"/>
    <property type="evidence" value="ECO:0007669"/>
    <property type="project" value="TreeGrafter"/>
</dbReference>
<comment type="subcellular location">
    <subcellularLocation>
        <location evidence="1">Endoplasmic reticulum membrane</location>
        <topology evidence="1">Peripheral membrane protein</topology>
        <orientation evidence="1">Cytoplasmic side</orientation>
    </subcellularLocation>
</comment>
<feature type="region of interest" description="Disordered" evidence="8">
    <location>
        <begin position="405"/>
        <end position="749"/>
    </location>
</feature>
<dbReference type="GO" id="GO:0015031">
    <property type="term" value="P:protein transport"/>
    <property type="evidence" value="ECO:0007669"/>
    <property type="project" value="UniProtKB-KW"/>
</dbReference>
<feature type="region of interest" description="Disordered" evidence="8">
    <location>
        <begin position="190"/>
        <end position="306"/>
    </location>
</feature>
<evidence type="ECO:0000256" key="1">
    <source>
        <dbReference type="ARBA" id="ARBA00004397"/>
    </source>
</evidence>
<organism evidence="11 12">
    <name type="scientific">Malassezia equina</name>
    <dbReference type="NCBI Taxonomy" id="1381935"/>
    <lineage>
        <taxon>Eukaryota</taxon>
        <taxon>Fungi</taxon>
        <taxon>Dikarya</taxon>
        <taxon>Basidiomycota</taxon>
        <taxon>Ustilaginomycotina</taxon>
        <taxon>Malasseziomycetes</taxon>
        <taxon>Malasseziales</taxon>
        <taxon>Malasseziaceae</taxon>
        <taxon>Malassezia</taxon>
    </lineage>
</organism>
<evidence type="ECO:0000313" key="12">
    <source>
        <dbReference type="Proteomes" id="UP001214415"/>
    </source>
</evidence>
<evidence type="ECO:0000313" key="11">
    <source>
        <dbReference type="EMBL" id="WFD23431.1"/>
    </source>
</evidence>
<dbReference type="GO" id="GO:0007030">
    <property type="term" value="P:Golgi organization"/>
    <property type="evidence" value="ECO:0007669"/>
    <property type="project" value="TreeGrafter"/>
</dbReference>
<feature type="compositionally biased region" description="Polar residues" evidence="8">
    <location>
        <begin position="10"/>
        <end position="20"/>
    </location>
</feature>
<feature type="compositionally biased region" description="Pro residues" evidence="8">
    <location>
        <begin position="50"/>
        <end position="60"/>
    </location>
</feature>
<feature type="compositionally biased region" description="Low complexity" evidence="8">
    <location>
        <begin position="533"/>
        <end position="551"/>
    </location>
</feature>
<dbReference type="InterPro" id="IPR024340">
    <property type="entry name" value="Sec16_CCD"/>
</dbReference>
<dbReference type="InterPro" id="IPR024298">
    <property type="entry name" value="Sec16_Sec23-bd"/>
</dbReference>
<evidence type="ECO:0000256" key="2">
    <source>
        <dbReference type="ARBA" id="ARBA00005927"/>
    </source>
</evidence>
<feature type="region of interest" description="Disordered" evidence="8">
    <location>
        <begin position="126"/>
        <end position="163"/>
    </location>
</feature>
<feature type="compositionally biased region" description="Basic and acidic residues" evidence="8">
    <location>
        <begin position="1794"/>
        <end position="1830"/>
    </location>
</feature>
<feature type="domain" description="Sec16 central conserved" evidence="10">
    <location>
        <begin position="767"/>
        <end position="905"/>
    </location>
</feature>
<feature type="compositionally biased region" description="Basic and acidic residues" evidence="8">
    <location>
        <begin position="1746"/>
        <end position="1772"/>
    </location>
</feature>
<evidence type="ECO:0000259" key="9">
    <source>
        <dbReference type="Pfam" id="PF12931"/>
    </source>
</evidence>
<name>A0AAF0EIM8_9BASI</name>
<evidence type="ECO:0000256" key="5">
    <source>
        <dbReference type="ARBA" id="ARBA00022892"/>
    </source>
</evidence>
<feature type="domain" description="Sec16 Sec23-binding" evidence="9">
    <location>
        <begin position="965"/>
        <end position="1261"/>
    </location>
</feature>
<comment type="function">
    <text evidence="6 7">Involved in the initiation of assembly of the COPII coat required for the formation of transport vesicles from the endoplasmic reticulum (ER) and the selection of cargo molecules. Also involved in autophagy.</text>
</comment>
<feature type="compositionally biased region" description="Low complexity" evidence="8">
    <location>
        <begin position="1519"/>
        <end position="1536"/>
    </location>
</feature>
<dbReference type="GO" id="GO:0070973">
    <property type="term" value="P:protein localization to endoplasmic reticulum exit site"/>
    <property type="evidence" value="ECO:0007669"/>
    <property type="project" value="TreeGrafter"/>
</dbReference>
<dbReference type="GO" id="GO:0016192">
    <property type="term" value="P:vesicle-mediated transport"/>
    <property type="evidence" value="ECO:0007669"/>
    <property type="project" value="UniProtKB-KW"/>
</dbReference>
<feature type="compositionally biased region" description="Polar residues" evidence="8">
    <location>
        <begin position="1663"/>
        <end position="1673"/>
    </location>
</feature>
<feature type="compositionally biased region" description="Polar residues" evidence="8">
    <location>
        <begin position="232"/>
        <end position="247"/>
    </location>
</feature>
<dbReference type="PANTHER" id="PTHR13402">
    <property type="entry name" value="RGPR-RELATED"/>
    <property type="match status" value="1"/>
</dbReference>
<dbReference type="Pfam" id="PF12931">
    <property type="entry name" value="TPR_Sec16"/>
    <property type="match status" value="1"/>
</dbReference>
<dbReference type="GO" id="GO:0070971">
    <property type="term" value="C:endoplasmic reticulum exit site"/>
    <property type="evidence" value="ECO:0007669"/>
    <property type="project" value="TreeGrafter"/>
</dbReference>
<keyword evidence="7" id="KW-0653">Protein transport</keyword>
<feature type="compositionally biased region" description="Low complexity" evidence="8">
    <location>
        <begin position="1428"/>
        <end position="1447"/>
    </location>
</feature>
<evidence type="ECO:0000256" key="8">
    <source>
        <dbReference type="SAM" id="MobiDB-lite"/>
    </source>
</evidence>
<feature type="compositionally biased region" description="Acidic residues" evidence="8">
    <location>
        <begin position="1577"/>
        <end position="1593"/>
    </location>
</feature>
<feature type="compositionally biased region" description="Basic and acidic residues" evidence="8">
    <location>
        <begin position="1635"/>
        <end position="1655"/>
    </location>
</feature>
<evidence type="ECO:0000256" key="7">
    <source>
        <dbReference type="RuleBase" id="RU364101"/>
    </source>
</evidence>
<dbReference type="GO" id="GO:0005789">
    <property type="term" value="C:endoplasmic reticulum membrane"/>
    <property type="evidence" value="ECO:0007669"/>
    <property type="project" value="UniProtKB-SubCell"/>
</dbReference>
<feature type="compositionally biased region" description="Acidic residues" evidence="8">
    <location>
        <begin position="1497"/>
        <end position="1518"/>
    </location>
</feature>
<proteinExistence type="inferred from homology"/>
<evidence type="ECO:0000256" key="6">
    <source>
        <dbReference type="ARBA" id="ARBA00024687"/>
    </source>
</evidence>
<dbReference type="GO" id="GO:0006914">
    <property type="term" value="P:autophagy"/>
    <property type="evidence" value="ECO:0007669"/>
    <property type="project" value="UniProtKB-KW"/>
</dbReference>
<evidence type="ECO:0000256" key="4">
    <source>
        <dbReference type="ARBA" id="ARBA00022824"/>
    </source>
</evidence>
<reference evidence="11" key="1">
    <citation type="submission" date="2023-03" db="EMBL/GenBank/DDBJ databases">
        <title>Mating type loci evolution in Malassezia.</title>
        <authorList>
            <person name="Coelho M.A."/>
        </authorList>
    </citation>
    <scope>NUCLEOTIDE SEQUENCE</scope>
    <source>
        <strain evidence="11">CBS 12830</strain>
    </source>
</reference>
<dbReference type="EMBL" id="CP119903">
    <property type="protein sequence ID" value="WFD23431.1"/>
    <property type="molecule type" value="Genomic_DNA"/>
</dbReference>
<evidence type="ECO:0000256" key="3">
    <source>
        <dbReference type="ARBA" id="ARBA00022448"/>
    </source>
</evidence>
<evidence type="ECO:0000259" key="10">
    <source>
        <dbReference type="Pfam" id="PF12932"/>
    </source>
</evidence>
<dbReference type="PANTHER" id="PTHR13402:SF6">
    <property type="entry name" value="SECRETORY 16, ISOFORM I"/>
    <property type="match status" value="1"/>
</dbReference>
<feature type="region of interest" description="Disordered" evidence="8">
    <location>
        <begin position="1290"/>
        <end position="1311"/>
    </location>
</feature>
<protein>
    <recommendedName>
        <fullName evidence="7">Protein transport protein sec16</fullName>
    </recommendedName>
</protein>
<keyword evidence="3 7" id="KW-0813">Transport</keyword>
<feature type="region of interest" description="Disordered" evidence="8">
    <location>
        <begin position="1428"/>
        <end position="1919"/>
    </location>
</feature>
<feature type="region of interest" description="Disordered" evidence="8">
    <location>
        <begin position="1"/>
        <end position="86"/>
    </location>
</feature>
<feature type="compositionally biased region" description="Acidic residues" evidence="8">
    <location>
        <begin position="1602"/>
        <end position="1613"/>
    </location>
</feature>
<keyword evidence="4 7" id="KW-0256">Endoplasmic reticulum</keyword>
<sequence length="1919" mass="209699">MHVPVARPQAQGNVPAQVSKATKPVPTKNPAPEKPQPVKVSAQPRQSMPVQPPIMPPSHAQPPEQFSGEQQQGHDRDPWAMDWADDEWQVDQANEGDTIPFDKQAPELDQPSEQFGVQAQIPFETENQASNDPIGFDITSEDAQGDSWGFNNDAQDYGEPFLDPTQYDAELENLMGAVATNVQPSLNATTQYDERNYSQEGTTDDAGYLQGYGELPNQGMQEPDFLPDGAYETQSFLPEQNYDTQESYAGENFGQPDYAQGDYAQGEYAQGDYAQGDYAQNDYAQGEFAQGEYAQDEYAQGEYAQGDYAQNDYAQGEYAQGDYAQNDYAQGDYAQGEFAQGEYAQDEYAQGEYAQGDYAQNDYAQGDYAQGEYTQGVYAQDEYAQGEYAQGEYAQGYDGQNVYAEGQPAEYDYTSGEYAGEEYAQDPYVQGDYAQGEYHDENAAQFDSAPRGAEAEYMQQPGHDEGGFIPDMTYPNEQLQLDQYDAGMEPVSEIQPSSNEFEQEDVYATDAYAEPEQGPTGLSSQPSVPPVQPQSKMVPSGPAKPLSQPKPSQQPPVRAGRKTVPAPQARSQTSFPPTASAASSTGPAKVEVAAHRPLAPPPRAPASQSGTKVPQPQAPKARAPAAPQTQRKVPPRARSPVKPQTQLLSPPVVAERVQPPPALMEPLPASSMDDGDNWSWKEDSDPHATETVDDAWGWDGNDQDWQQPVKAKEEAYAPKTHVSPKRTRAKPAPSSSAGALGTKATVKPKSERALRVDPMQERLGKTVPVASFGIGGKLIVHLPQSKAEGDAYEYDTPRIMRQIHIRSLASYMGARPFSTLDMQKFPGPLMEASKSNHKAKKAAILKYLHEQIAESASGVGYLRRKSVLFSSDSHNAEQGHVEEWRRMEDKILLLKILALLVENDGQWNATGSMATTVCNLLTGRSEETELGAFTVPTYSRTSSQSAMKRPIRTYALRQGFLEELQPMLQQGDLQRAVDYAVEEKMWAHAMTISQQLDSSVRNRVIEEFMRYELEGTSADNMLHKDYTSIKVAYALYSSQSSEQITAMFRESATLSPEAQHAQWRHALATLIANHNVANGYETIVNAMGENLMANGLPEAAHACYLLSHQHRKWLGSGSSFLLLGTTSSTPVSALVNDMDALLMTEVLEFILCLSQPKGAEPFSGIPTLAPFKLMRAIVCDELGDTASAKKYCEALVQLSQTKGSAQILPPNLHLELHELLARLNGPHADGNHSWSKKLQRPTLDGVWGALEGRLTKFIAGEEMSSESQPPKSLGKGVGAFTHYSAITPEVASSDAPSGNEADFDNGHEEQGDFGDQYEKVLEQDEYVDYTGQNEIQDDQLPEDAQDLEPNTVNVFESSAPEEYSGGAYGEEQYAEGEYPGGEYAEGEYPEGNYTEGEYAEGQYAEGEYPEGEYAEGAYAEGQYAEGDYAEGNYAEGEFAEGEQAGGEYPEGHYAEGEYPEDQYAEGDYAEGEYPEGQYAEREYAEGEYSEGQYAEGEYPEGDYPEGEYPEGEYAEGEYPEGQYAEGEYPEGQYAEGEYPEGDYPEGQYAEGEYPEGQYAEGEYAEGEYPEGQYAEGEYPEGEYPEGEYAEGEYPDGQYAEGEYAEGEYAEGEYAEAVPPESKHKGANPNNVSDHGFNDEKHEQSTPADKPMKLAEQDPMDEATVNQPSESENAPQVDGEESVEQSDASKPPLFHTVDAEVEPEVGEDGLLSTMPVPTLGPVPVSPPKQETNDADDADDDLGLGNTGHKEPEKHTESKEEEKPAEKPAEKSTEKLAGNSWLGRLLGTRNNAQSQSDKEGKASKAHLGEETSFYYDKDLKRWINKKAGDDGKAAPAALPPPPKAAAKPATSSSEKQGPPASKEKEGDGAAKGNTAPSGKTGEAGYGDPPMRKPASSKASDRPPTGGASKKRPLKSRYIVVD</sequence>
<gene>
    <name evidence="11" type="ORF">MEQU1_002121</name>
</gene>
<dbReference type="CDD" id="cd09233">
    <property type="entry name" value="ACE1-Sec16-like"/>
    <property type="match status" value="1"/>
</dbReference>
<keyword evidence="5 7" id="KW-0931">ER-Golgi transport</keyword>
<comment type="similarity">
    <text evidence="2 7">Belongs to the SEC16 family.</text>
</comment>
<feature type="compositionally biased region" description="Basic and acidic residues" evidence="8">
    <location>
        <begin position="679"/>
        <end position="690"/>
    </location>
</feature>
<keyword evidence="7" id="KW-0472">Membrane</keyword>
<keyword evidence="12" id="KW-1185">Reference proteome</keyword>
<feature type="compositionally biased region" description="Acidic residues" evidence="8">
    <location>
        <begin position="1731"/>
        <end position="1740"/>
    </location>
</feature>
<dbReference type="Proteomes" id="UP001214415">
    <property type="component" value="Chromosome 4"/>
</dbReference>
<dbReference type="Pfam" id="PF12932">
    <property type="entry name" value="Sec16"/>
    <property type="match status" value="1"/>
</dbReference>
<feature type="compositionally biased region" description="Low complexity" evidence="8">
    <location>
        <begin position="573"/>
        <end position="588"/>
    </location>
</feature>
<keyword evidence="7" id="KW-0072">Autophagy</keyword>
<feature type="compositionally biased region" description="Acidic residues" evidence="8">
    <location>
        <begin position="1457"/>
        <end position="1473"/>
    </location>
</feature>